<dbReference type="AlphaFoldDB" id="A0A6V7X5S9"/>
<gene>
    <name evidence="1" type="ORF">MENT_LOCUS47731</name>
</gene>
<evidence type="ECO:0000313" key="1">
    <source>
        <dbReference type="EMBL" id="CAD2194701.1"/>
    </source>
</evidence>
<comment type="caution">
    <text evidence="1">The sequence shown here is derived from an EMBL/GenBank/DDBJ whole genome shotgun (WGS) entry which is preliminary data.</text>
</comment>
<name>A0A6V7X5S9_MELEN</name>
<protein>
    <submittedName>
        <fullName evidence="1">Uncharacterized protein</fullName>
    </submittedName>
</protein>
<evidence type="ECO:0000313" key="2">
    <source>
        <dbReference type="Proteomes" id="UP000580250"/>
    </source>
</evidence>
<sequence>MYFINDSCIFSTGRTLIISVLQSHSIIKINQKIFPYFYNLLFKFNKEVKHPPINQIFKVIIIEYESKKYCADILFTDANWNEDTKFEEISKENCGKDHLNSNWDYKNYIKDYKIMGELFKNKLEFLEWYIGFELIDLLQNAGFDNIKKLGTI</sequence>
<proteinExistence type="predicted"/>
<dbReference type="Proteomes" id="UP000580250">
    <property type="component" value="Unassembled WGS sequence"/>
</dbReference>
<organism evidence="1 2">
    <name type="scientific">Meloidogyne enterolobii</name>
    <name type="common">Root-knot nematode worm</name>
    <name type="synonym">Meloidogyne mayaguensis</name>
    <dbReference type="NCBI Taxonomy" id="390850"/>
    <lineage>
        <taxon>Eukaryota</taxon>
        <taxon>Metazoa</taxon>
        <taxon>Ecdysozoa</taxon>
        <taxon>Nematoda</taxon>
        <taxon>Chromadorea</taxon>
        <taxon>Rhabditida</taxon>
        <taxon>Tylenchina</taxon>
        <taxon>Tylenchomorpha</taxon>
        <taxon>Tylenchoidea</taxon>
        <taxon>Meloidogynidae</taxon>
        <taxon>Meloidogyninae</taxon>
        <taxon>Meloidogyne</taxon>
    </lineage>
</organism>
<reference evidence="1 2" key="1">
    <citation type="submission" date="2020-08" db="EMBL/GenBank/DDBJ databases">
        <authorList>
            <person name="Koutsovoulos G."/>
            <person name="Danchin GJ E."/>
        </authorList>
    </citation>
    <scope>NUCLEOTIDE SEQUENCE [LARGE SCALE GENOMIC DNA]</scope>
</reference>
<accession>A0A6V7X5S9</accession>
<dbReference type="EMBL" id="CAJEWN010001137">
    <property type="protein sequence ID" value="CAD2194701.1"/>
    <property type="molecule type" value="Genomic_DNA"/>
</dbReference>